<keyword evidence="3" id="KW-0808">Transferase</keyword>
<dbReference type="InterPro" id="IPR002941">
    <property type="entry name" value="DNA_methylase_N4/N6"/>
</dbReference>
<dbReference type="SUPFAM" id="SSF53335">
    <property type="entry name" value="S-adenosyl-L-methionine-dependent methyltransferases"/>
    <property type="match status" value="1"/>
</dbReference>
<feature type="region of interest" description="Disordered" evidence="5">
    <location>
        <begin position="535"/>
        <end position="570"/>
    </location>
</feature>
<dbReference type="RefSeq" id="WP_185665048.1">
    <property type="nucleotide sequence ID" value="NZ_JACLAW010000011.1"/>
</dbReference>
<dbReference type="Gene3D" id="3.40.50.150">
    <property type="entry name" value="Vaccinia Virus protein VP39"/>
    <property type="match status" value="1"/>
</dbReference>
<proteinExistence type="predicted"/>
<dbReference type="GO" id="GO:0045881">
    <property type="term" value="P:positive regulation of sporulation resulting in formation of a cellular spore"/>
    <property type="evidence" value="ECO:0007669"/>
    <property type="project" value="TreeGrafter"/>
</dbReference>
<dbReference type="SUPFAM" id="SSF110849">
    <property type="entry name" value="ParB/Sulfiredoxin"/>
    <property type="match status" value="1"/>
</dbReference>
<dbReference type="InterPro" id="IPR029063">
    <property type="entry name" value="SAM-dependent_MTases_sf"/>
</dbReference>
<comment type="caution">
    <text evidence="7">The sequence shown here is derived from an EMBL/GenBank/DDBJ whole genome shotgun (WGS) entry which is preliminary data.</text>
</comment>
<organism evidence="7 8">
    <name type="scientific">Novosphingobium flavum</name>
    <dbReference type="NCBI Taxonomy" id="1778672"/>
    <lineage>
        <taxon>Bacteria</taxon>
        <taxon>Pseudomonadati</taxon>
        <taxon>Pseudomonadota</taxon>
        <taxon>Alphaproteobacteria</taxon>
        <taxon>Sphingomonadales</taxon>
        <taxon>Sphingomonadaceae</taxon>
        <taxon>Novosphingobium</taxon>
    </lineage>
</organism>
<dbReference type="InterPro" id="IPR050336">
    <property type="entry name" value="Chromosome_partition/occlusion"/>
</dbReference>
<dbReference type="GO" id="GO:0008170">
    <property type="term" value="F:N-methyltransferase activity"/>
    <property type="evidence" value="ECO:0007669"/>
    <property type="project" value="InterPro"/>
</dbReference>
<feature type="compositionally biased region" description="Acidic residues" evidence="5">
    <location>
        <begin position="553"/>
        <end position="570"/>
    </location>
</feature>
<sequence>MQTPQIRRRERISPAAITPAATSAQPDNKPHSETRPSLAPVRTRWRPGSAVSPPITDAVPSPADEPVIVVQVPAPTCRPRRERYTATPVVPAGSEVLPLTNRPDESLAVEVTYRTIEEVKPPRRQLRTHSPKQVEQIISSIRRLGFINPIIVDAEGTIICGVGRYLAAREMGLSRLPTIMVDHLSEAERRAYAIADNKLVLNDTWDEKLLAVEIRELMVEDIDLPIELTQFDMIEIDALLHEKAQNDDAPPEPDDGPPISRLGDLFDLGGHRLLCGDSREEESYQILLGEERARCVYSDNPYNIKILGNVSGLGKVKHSDFVMASGEMSREEFTAFLTSVFTLCARYSVDGAIQFQWMDHRHMREMLDAGDAAYGELKTLVVWDKQVPGMGSFYRNQFELVFVYKVGKAPHRNNFGLGQWGRNRSSIWSYPGANAMRRGRLNDLALHPTVKNLPMTIDAIRDVTHRGEIVLDPFSGAATTILACEKSGRIGRAIELDPKYVDVGIMRWQKATGKQAVHVATGLTFTELALARMAGSDEDGGDLPDEKDKEASGDDDAVSLDDPDDEDPDE</sequence>
<accession>A0A7X1FTN2</accession>
<evidence type="ECO:0000313" key="8">
    <source>
        <dbReference type="Proteomes" id="UP000566813"/>
    </source>
</evidence>
<evidence type="ECO:0000256" key="3">
    <source>
        <dbReference type="ARBA" id="ARBA00022679"/>
    </source>
</evidence>
<reference evidence="7 8" key="1">
    <citation type="submission" date="2020-08" db="EMBL/GenBank/DDBJ databases">
        <title>The genome sequence of type strain Novosphingobium flavum NBRC 111647.</title>
        <authorList>
            <person name="Liu Y."/>
        </authorList>
    </citation>
    <scope>NUCLEOTIDE SEQUENCE [LARGE SCALE GENOMIC DNA]</scope>
    <source>
        <strain evidence="7 8">NBRC 111647</strain>
    </source>
</reference>
<dbReference type="AlphaFoldDB" id="A0A7X1FTN2"/>
<dbReference type="SMART" id="SM00470">
    <property type="entry name" value="ParB"/>
    <property type="match status" value="1"/>
</dbReference>
<feature type="region of interest" description="Disordered" evidence="5">
    <location>
        <begin position="1"/>
        <end position="59"/>
    </location>
</feature>
<feature type="domain" description="ParB-like N-terminal" evidence="6">
    <location>
        <begin position="112"/>
        <end position="198"/>
    </location>
</feature>
<dbReference type="GO" id="GO:0003677">
    <property type="term" value="F:DNA binding"/>
    <property type="evidence" value="ECO:0007669"/>
    <property type="project" value="InterPro"/>
</dbReference>
<dbReference type="Gene3D" id="3.90.1530.10">
    <property type="entry name" value="Conserved hypothetical protein from pyrococcus furiosus pfu- 392566-001, ParB domain"/>
    <property type="match status" value="1"/>
</dbReference>
<name>A0A7X1FTN2_9SPHN</name>
<evidence type="ECO:0000256" key="4">
    <source>
        <dbReference type="ARBA" id="ARBA00047942"/>
    </source>
</evidence>
<dbReference type="GO" id="GO:0032259">
    <property type="term" value="P:methylation"/>
    <property type="evidence" value="ECO:0007669"/>
    <property type="project" value="UniProtKB-KW"/>
</dbReference>
<comment type="catalytic activity">
    <reaction evidence="4">
        <text>a 2'-deoxyadenosine in DNA + S-adenosyl-L-methionine = an N(6)-methyl-2'-deoxyadenosine in DNA + S-adenosyl-L-homocysteine + H(+)</text>
        <dbReference type="Rhea" id="RHEA:15197"/>
        <dbReference type="Rhea" id="RHEA-COMP:12418"/>
        <dbReference type="Rhea" id="RHEA-COMP:12419"/>
        <dbReference type="ChEBI" id="CHEBI:15378"/>
        <dbReference type="ChEBI" id="CHEBI:57856"/>
        <dbReference type="ChEBI" id="CHEBI:59789"/>
        <dbReference type="ChEBI" id="CHEBI:90615"/>
        <dbReference type="ChEBI" id="CHEBI:90616"/>
        <dbReference type="EC" id="2.1.1.72"/>
    </reaction>
</comment>
<dbReference type="GO" id="GO:0005694">
    <property type="term" value="C:chromosome"/>
    <property type="evidence" value="ECO:0007669"/>
    <property type="project" value="TreeGrafter"/>
</dbReference>
<dbReference type="PANTHER" id="PTHR33375:SF1">
    <property type="entry name" value="CHROMOSOME-PARTITIONING PROTEIN PARB-RELATED"/>
    <property type="match status" value="1"/>
</dbReference>
<dbReference type="PRINTS" id="PR00508">
    <property type="entry name" value="S21N4MTFRASE"/>
</dbReference>
<dbReference type="EMBL" id="JACLAW010000011">
    <property type="protein sequence ID" value="MBC2666758.1"/>
    <property type="molecule type" value="Genomic_DNA"/>
</dbReference>
<dbReference type="InterPro" id="IPR001091">
    <property type="entry name" value="RM_Methyltransferase"/>
</dbReference>
<dbReference type="Proteomes" id="UP000566813">
    <property type="component" value="Unassembled WGS sequence"/>
</dbReference>
<keyword evidence="2" id="KW-0489">Methyltransferase</keyword>
<dbReference type="GO" id="GO:0007059">
    <property type="term" value="P:chromosome segregation"/>
    <property type="evidence" value="ECO:0007669"/>
    <property type="project" value="TreeGrafter"/>
</dbReference>
<dbReference type="EC" id="2.1.1.72" evidence="1"/>
<evidence type="ECO:0000256" key="2">
    <source>
        <dbReference type="ARBA" id="ARBA00022603"/>
    </source>
</evidence>
<dbReference type="InterPro" id="IPR036086">
    <property type="entry name" value="ParB/Sulfiredoxin_sf"/>
</dbReference>
<feature type="compositionally biased region" description="Low complexity" evidence="5">
    <location>
        <begin position="13"/>
        <end position="24"/>
    </location>
</feature>
<evidence type="ECO:0000256" key="1">
    <source>
        <dbReference type="ARBA" id="ARBA00011900"/>
    </source>
</evidence>
<keyword evidence="8" id="KW-1185">Reference proteome</keyword>
<evidence type="ECO:0000256" key="5">
    <source>
        <dbReference type="SAM" id="MobiDB-lite"/>
    </source>
</evidence>
<dbReference type="PANTHER" id="PTHR33375">
    <property type="entry name" value="CHROMOSOME-PARTITIONING PROTEIN PARB-RELATED"/>
    <property type="match status" value="1"/>
</dbReference>
<evidence type="ECO:0000259" key="6">
    <source>
        <dbReference type="SMART" id="SM00470"/>
    </source>
</evidence>
<evidence type="ECO:0000313" key="7">
    <source>
        <dbReference type="EMBL" id="MBC2666758.1"/>
    </source>
</evidence>
<dbReference type="Pfam" id="PF02195">
    <property type="entry name" value="ParB_N"/>
    <property type="match status" value="1"/>
</dbReference>
<dbReference type="InterPro" id="IPR003115">
    <property type="entry name" value="ParB_N"/>
</dbReference>
<protein>
    <recommendedName>
        <fullName evidence="1">site-specific DNA-methyltransferase (adenine-specific)</fullName>
        <ecNumber evidence="1">2.1.1.72</ecNumber>
    </recommendedName>
</protein>
<gene>
    <name evidence="7" type="ORF">H7F51_14655</name>
</gene>
<dbReference type="GO" id="GO:0009007">
    <property type="term" value="F:site-specific DNA-methyltransferase (adenine-specific) activity"/>
    <property type="evidence" value="ECO:0007669"/>
    <property type="project" value="UniProtKB-EC"/>
</dbReference>
<dbReference type="CDD" id="cd16403">
    <property type="entry name" value="ParB_N_like_MT"/>
    <property type="match status" value="1"/>
</dbReference>
<feature type="compositionally biased region" description="Basic residues" evidence="5">
    <location>
        <begin position="1"/>
        <end position="10"/>
    </location>
</feature>
<dbReference type="Pfam" id="PF01555">
    <property type="entry name" value="N6_N4_Mtase"/>
    <property type="match status" value="1"/>
</dbReference>